<proteinExistence type="predicted"/>
<evidence type="ECO:0000313" key="2">
    <source>
        <dbReference type="Proteomes" id="UP000259952"/>
    </source>
</evidence>
<evidence type="ECO:0000313" key="1">
    <source>
        <dbReference type="EMBL" id="AXN53562.1"/>
    </source>
</evidence>
<protein>
    <submittedName>
        <fullName evidence="1">Uncharacterized protein</fullName>
    </submittedName>
</protein>
<name>A0A346FCU8_9CAUD</name>
<dbReference type="Proteomes" id="UP000259952">
    <property type="component" value="Segment"/>
</dbReference>
<reference evidence="1 2" key="1">
    <citation type="submission" date="2018-06" db="EMBL/GenBank/DDBJ databases">
        <authorList>
            <person name="Searcy Z.E."/>
            <person name="Delesalle V.A."/>
            <person name="Garlena R.A."/>
            <person name="Russell D.A."/>
            <person name="Pope W.H."/>
            <person name="Jacobs-Sera D."/>
            <person name="Hatfull G.F."/>
        </authorList>
    </citation>
    <scope>NUCLEOTIDE SEQUENCE [LARGE SCALE GENOMIC DNA]</scope>
</reference>
<keyword evidence="2" id="KW-1185">Reference proteome</keyword>
<accession>A0A346FCU8</accession>
<dbReference type="RefSeq" id="YP_009807649.1">
    <property type="nucleotide sequence ID" value="NC_048027.1"/>
</dbReference>
<gene>
    <name evidence="1" type="primary">97</name>
    <name evidence="1" type="ORF">SEA_FRYBERGER_97</name>
</gene>
<dbReference type="EMBL" id="MH479913">
    <property type="protein sequence ID" value="AXN53562.1"/>
    <property type="molecule type" value="Genomic_DNA"/>
</dbReference>
<sequence length="57" mass="6410">MSVSESACTVLCDNECSVQSTRIHCNLKGCETVQLSTVIWFYSRSLAHVNERSEQTK</sequence>
<dbReference type="KEGG" id="vg:54998529"/>
<dbReference type="GeneID" id="54998529"/>
<organism evidence="1 2">
    <name type="scientific">Gordonia phage Fryberger</name>
    <dbReference type="NCBI Taxonomy" id="2250392"/>
    <lineage>
        <taxon>Viruses</taxon>
        <taxon>Duplodnaviria</taxon>
        <taxon>Heunggongvirae</taxon>
        <taxon>Uroviricota</taxon>
        <taxon>Caudoviricetes</taxon>
        <taxon>Ronaldovirus</taxon>
        <taxon>Ronaldovirus fryberger</taxon>
    </lineage>
</organism>